<dbReference type="OrthoDB" id="9792010at2"/>
<sequence>MSIAATQAAAHLQQQADSISPYEVIALLLDGALERLQQAKTSFCAGNLHEAQELVNRTIAIVNGLRASLDMEKGGEVAVNLNAVYEYVAARLQEDNVDDPMAVLDEASRLLAEVKQGWDGIADTGPVRAVG</sequence>
<keyword evidence="8" id="KW-1185">Reference proteome</keyword>
<reference evidence="7 8" key="1">
    <citation type="submission" date="2019-06" db="EMBL/GenBank/DDBJ databases">
        <title>Whole genome sequence for Cellvibrionaceae sp. R142.</title>
        <authorList>
            <person name="Wang G."/>
        </authorList>
    </citation>
    <scope>NUCLEOTIDE SEQUENCE [LARGE SCALE GENOMIC DNA]</scope>
    <source>
        <strain evidence="7 8">R142</strain>
    </source>
</reference>
<dbReference type="NCBIfam" id="TIGR00208">
    <property type="entry name" value="fliS"/>
    <property type="match status" value="1"/>
</dbReference>
<dbReference type="PANTHER" id="PTHR34773:SF1">
    <property type="entry name" value="FLAGELLAR SECRETION CHAPERONE FLIS"/>
    <property type="match status" value="1"/>
</dbReference>
<comment type="subcellular location">
    <subcellularLocation>
        <location evidence="1 6">Cytoplasm</location>
        <location evidence="1 6">Cytosol</location>
    </subcellularLocation>
</comment>
<evidence type="ECO:0000256" key="3">
    <source>
        <dbReference type="ARBA" id="ARBA00022490"/>
    </source>
</evidence>
<comment type="similarity">
    <text evidence="2 6">Belongs to the FliS family.</text>
</comment>
<evidence type="ECO:0000256" key="2">
    <source>
        <dbReference type="ARBA" id="ARBA00008787"/>
    </source>
</evidence>
<evidence type="ECO:0000256" key="1">
    <source>
        <dbReference type="ARBA" id="ARBA00004514"/>
    </source>
</evidence>
<dbReference type="AlphaFoldDB" id="A0A545U3Y1"/>
<dbReference type="SUPFAM" id="SSF101116">
    <property type="entry name" value="Flagellar export chaperone FliS"/>
    <property type="match status" value="1"/>
</dbReference>
<dbReference type="GO" id="GO:0044780">
    <property type="term" value="P:bacterial-type flagellum assembly"/>
    <property type="evidence" value="ECO:0007669"/>
    <property type="project" value="InterPro"/>
</dbReference>
<dbReference type="Pfam" id="PF02561">
    <property type="entry name" value="FliS"/>
    <property type="match status" value="1"/>
</dbReference>
<gene>
    <name evidence="7" type="primary">fliS</name>
    <name evidence="7" type="ORF">FKG94_05700</name>
</gene>
<proteinExistence type="inferred from homology"/>
<dbReference type="PIRSF" id="PIRSF039090">
    <property type="entry name" value="Flis"/>
    <property type="match status" value="1"/>
</dbReference>
<dbReference type="GO" id="GO:0005829">
    <property type="term" value="C:cytosol"/>
    <property type="evidence" value="ECO:0007669"/>
    <property type="project" value="UniProtKB-SubCell"/>
</dbReference>
<comment type="caution">
    <text evidence="7">The sequence shown here is derived from an EMBL/GenBank/DDBJ whole genome shotgun (WGS) entry which is preliminary data.</text>
</comment>
<dbReference type="CDD" id="cd16098">
    <property type="entry name" value="FliS"/>
    <property type="match status" value="1"/>
</dbReference>
<keyword evidence="7" id="KW-0966">Cell projection</keyword>
<dbReference type="GO" id="GO:0071973">
    <property type="term" value="P:bacterial-type flagellum-dependent cell motility"/>
    <property type="evidence" value="ECO:0007669"/>
    <property type="project" value="TreeGrafter"/>
</dbReference>
<evidence type="ECO:0000256" key="5">
    <source>
        <dbReference type="ARBA" id="ARBA00023186"/>
    </source>
</evidence>
<dbReference type="RefSeq" id="WP_142903236.1">
    <property type="nucleotide sequence ID" value="NZ_ML660089.1"/>
</dbReference>
<keyword evidence="7" id="KW-0282">Flagellum</keyword>
<keyword evidence="3 6" id="KW-0963">Cytoplasm</keyword>
<dbReference type="Proteomes" id="UP000319732">
    <property type="component" value="Unassembled WGS sequence"/>
</dbReference>
<keyword evidence="4 6" id="KW-1005">Bacterial flagellum biogenesis</keyword>
<keyword evidence="5" id="KW-0143">Chaperone</keyword>
<protein>
    <recommendedName>
        <fullName evidence="6">Flagellar secretion chaperone FliS</fullName>
    </recommendedName>
</protein>
<evidence type="ECO:0000313" key="8">
    <source>
        <dbReference type="Proteomes" id="UP000319732"/>
    </source>
</evidence>
<accession>A0A545U3Y1</accession>
<dbReference type="Gene3D" id="1.20.120.340">
    <property type="entry name" value="Flagellar protein FliS"/>
    <property type="match status" value="1"/>
</dbReference>
<evidence type="ECO:0000256" key="4">
    <source>
        <dbReference type="ARBA" id="ARBA00022795"/>
    </source>
</evidence>
<evidence type="ECO:0000313" key="7">
    <source>
        <dbReference type="EMBL" id="TQV84156.1"/>
    </source>
</evidence>
<dbReference type="InterPro" id="IPR003713">
    <property type="entry name" value="FliS"/>
</dbReference>
<dbReference type="EMBL" id="VHSG01000006">
    <property type="protein sequence ID" value="TQV84156.1"/>
    <property type="molecule type" value="Genomic_DNA"/>
</dbReference>
<dbReference type="InterPro" id="IPR036584">
    <property type="entry name" value="FliS_sf"/>
</dbReference>
<organism evidence="7 8">
    <name type="scientific">Exilibacterium tricleocarpae</name>
    <dbReference type="NCBI Taxonomy" id="2591008"/>
    <lineage>
        <taxon>Bacteria</taxon>
        <taxon>Pseudomonadati</taxon>
        <taxon>Pseudomonadota</taxon>
        <taxon>Gammaproteobacteria</taxon>
        <taxon>Cellvibrionales</taxon>
        <taxon>Cellvibrionaceae</taxon>
        <taxon>Exilibacterium</taxon>
    </lineage>
</organism>
<evidence type="ECO:0000256" key="6">
    <source>
        <dbReference type="PIRNR" id="PIRNR039090"/>
    </source>
</evidence>
<keyword evidence="7" id="KW-0969">Cilium</keyword>
<dbReference type="PANTHER" id="PTHR34773">
    <property type="entry name" value="FLAGELLAR SECRETION CHAPERONE FLIS"/>
    <property type="match status" value="1"/>
</dbReference>
<name>A0A545U3Y1_9GAMM</name>